<accession>A0ABW0GJI9</accession>
<dbReference type="InterPro" id="IPR003593">
    <property type="entry name" value="AAA+_ATPase"/>
</dbReference>
<feature type="domain" description="ABC transporter" evidence="5">
    <location>
        <begin position="16"/>
        <end position="253"/>
    </location>
</feature>
<dbReference type="Gene3D" id="3.40.50.300">
    <property type="entry name" value="P-loop containing nucleotide triphosphate hydrolases"/>
    <property type="match status" value="1"/>
</dbReference>
<name>A0ABW0GJI9_9MICO</name>
<keyword evidence="4 6" id="KW-0067">ATP-binding</keyword>
<dbReference type="PANTHER" id="PTHR46743:SF2">
    <property type="entry name" value="TEICHOIC ACIDS EXPORT ATP-BINDING PROTEIN TAGH"/>
    <property type="match status" value="1"/>
</dbReference>
<evidence type="ECO:0000313" key="7">
    <source>
        <dbReference type="Proteomes" id="UP001596122"/>
    </source>
</evidence>
<reference evidence="7" key="1">
    <citation type="journal article" date="2019" name="Int. J. Syst. Evol. Microbiol.">
        <title>The Global Catalogue of Microorganisms (GCM) 10K type strain sequencing project: providing services to taxonomists for standard genome sequencing and annotation.</title>
        <authorList>
            <consortium name="The Broad Institute Genomics Platform"/>
            <consortium name="The Broad Institute Genome Sequencing Center for Infectious Disease"/>
            <person name="Wu L."/>
            <person name="Ma J."/>
        </authorList>
    </citation>
    <scope>NUCLEOTIDE SEQUENCE [LARGE SCALE GENOMIC DNA]</scope>
    <source>
        <strain evidence="7">CCUG 43114</strain>
    </source>
</reference>
<keyword evidence="7" id="KW-1185">Reference proteome</keyword>
<dbReference type="EMBL" id="JBHSLD010000001">
    <property type="protein sequence ID" value="MFC5379507.1"/>
    <property type="molecule type" value="Genomic_DNA"/>
</dbReference>
<dbReference type="InterPro" id="IPR027417">
    <property type="entry name" value="P-loop_NTPase"/>
</dbReference>
<dbReference type="Pfam" id="PF00005">
    <property type="entry name" value="ABC_tran"/>
    <property type="match status" value="1"/>
</dbReference>
<protein>
    <submittedName>
        <fullName evidence="6">ABC transporter ATP-binding protein</fullName>
    </submittedName>
</protein>
<dbReference type="PANTHER" id="PTHR46743">
    <property type="entry name" value="TEICHOIC ACIDS EXPORT ATP-BINDING PROTEIN TAGH"/>
    <property type="match status" value="1"/>
</dbReference>
<evidence type="ECO:0000256" key="4">
    <source>
        <dbReference type="ARBA" id="ARBA00022840"/>
    </source>
</evidence>
<dbReference type="InterPro" id="IPR015860">
    <property type="entry name" value="ABC_transpr_TagH-like"/>
</dbReference>
<dbReference type="Proteomes" id="UP001596122">
    <property type="component" value="Unassembled WGS sequence"/>
</dbReference>
<dbReference type="InterPro" id="IPR050683">
    <property type="entry name" value="Bact_Polysacc_Export_ATP-bd"/>
</dbReference>
<dbReference type="PROSITE" id="PS50893">
    <property type="entry name" value="ABC_TRANSPORTER_2"/>
    <property type="match status" value="1"/>
</dbReference>
<organism evidence="6 7">
    <name type="scientific">Aquipuribacter nitratireducens</name>
    <dbReference type="NCBI Taxonomy" id="650104"/>
    <lineage>
        <taxon>Bacteria</taxon>
        <taxon>Bacillati</taxon>
        <taxon>Actinomycetota</taxon>
        <taxon>Actinomycetes</taxon>
        <taxon>Micrococcales</taxon>
        <taxon>Intrasporangiaceae</taxon>
        <taxon>Aquipuribacter</taxon>
    </lineage>
</organism>
<gene>
    <name evidence="6" type="ORF">ACFPJ6_01755</name>
</gene>
<comment type="caution">
    <text evidence="6">The sequence shown here is derived from an EMBL/GenBank/DDBJ whole genome shotgun (WGS) entry which is preliminary data.</text>
</comment>
<dbReference type="CDD" id="cd03220">
    <property type="entry name" value="ABC_KpsT_Wzt"/>
    <property type="match status" value="1"/>
</dbReference>
<dbReference type="SMART" id="SM00382">
    <property type="entry name" value="AAA"/>
    <property type="match status" value="1"/>
</dbReference>
<dbReference type="InterPro" id="IPR003439">
    <property type="entry name" value="ABC_transporter-like_ATP-bd"/>
</dbReference>
<evidence type="ECO:0000256" key="1">
    <source>
        <dbReference type="ARBA" id="ARBA00005417"/>
    </source>
</evidence>
<evidence type="ECO:0000313" key="6">
    <source>
        <dbReference type="EMBL" id="MFC5379507.1"/>
    </source>
</evidence>
<keyword evidence="3" id="KW-0547">Nucleotide-binding</keyword>
<evidence type="ECO:0000256" key="2">
    <source>
        <dbReference type="ARBA" id="ARBA00022448"/>
    </source>
</evidence>
<proteinExistence type="inferred from homology"/>
<evidence type="ECO:0000256" key="3">
    <source>
        <dbReference type="ARBA" id="ARBA00022741"/>
    </source>
</evidence>
<dbReference type="RefSeq" id="WP_340266240.1">
    <property type="nucleotide sequence ID" value="NZ_JBBEOG010000001.1"/>
</dbReference>
<evidence type="ECO:0000259" key="5">
    <source>
        <dbReference type="PROSITE" id="PS50893"/>
    </source>
</evidence>
<dbReference type="SUPFAM" id="SSF52540">
    <property type="entry name" value="P-loop containing nucleoside triphosphate hydrolases"/>
    <property type="match status" value="1"/>
</dbReference>
<dbReference type="GO" id="GO:0005524">
    <property type="term" value="F:ATP binding"/>
    <property type="evidence" value="ECO:0007669"/>
    <property type="project" value="UniProtKB-KW"/>
</dbReference>
<keyword evidence="2" id="KW-0813">Transport</keyword>
<comment type="similarity">
    <text evidence="1">Belongs to the ABC transporter superfamily.</text>
</comment>
<sequence>MSERTSRRTGGSPPTVVVDDLRVTFEVQVGRHGGDGRRRRGTTRQRVEALKGISAVVHRGEAVGIVGRNGSGKSTFLRAIAGLSPVSGGAVWASATPTLLGVNAALLPNLSGERNIELGCLAIGMTPKEIRERKDEIAEFSGIGDAIYRPMRTYSAGMGSRLKFAIATAKVPEVLLIDEALNTGDAEFRERSQERIRQLQAEAGTVFLVSHTLAAVEDTCTRTMWIHDGELRLDGPTEEVLGAYKDYNAGWRHFRAGTRREAPRLPGPVVGLDRSFSAVVERS</sequence>